<feature type="domain" description="ABC transporter" evidence="8">
    <location>
        <begin position="353"/>
        <end position="596"/>
    </location>
</feature>
<organism evidence="9 10">
    <name type="scientific">Dactylosporangium fulvum</name>
    <dbReference type="NCBI Taxonomy" id="53359"/>
    <lineage>
        <taxon>Bacteria</taxon>
        <taxon>Bacillati</taxon>
        <taxon>Actinomycetota</taxon>
        <taxon>Actinomycetes</taxon>
        <taxon>Micromonosporales</taxon>
        <taxon>Micromonosporaceae</taxon>
        <taxon>Dactylosporangium</taxon>
    </lineage>
</organism>
<evidence type="ECO:0000256" key="4">
    <source>
        <dbReference type="ARBA" id="ARBA00022475"/>
    </source>
</evidence>
<dbReference type="InterPro" id="IPR017871">
    <property type="entry name" value="ABC_transporter-like_CS"/>
</dbReference>
<dbReference type="Proteomes" id="UP001059617">
    <property type="component" value="Chromosome"/>
</dbReference>
<proteinExistence type="inferred from homology"/>
<dbReference type="PANTHER" id="PTHR43297:SF2">
    <property type="entry name" value="DIPEPTIDE TRANSPORT ATP-BINDING PROTEIN DPPD"/>
    <property type="match status" value="1"/>
</dbReference>
<dbReference type="NCBIfam" id="NF008453">
    <property type="entry name" value="PRK11308.1"/>
    <property type="match status" value="2"/>
</dbReference>
<dbReference type="NCBIfam" id="NF007739">
    <property type="entry name" value="PRK10419.1"/>
    <property type="match status" value="2"/>
</dbReference>
<comment type="similarity">
    <text evidence="2">Belongs to the ABC transporter superfamily.</text>
</comment>
<evidence type="ECO:0000256" key="3">
    <source>
        <dbReference type="ARBA" id="ARBA00022448"/>
    </source>
</evidence>
<dbReference type="CDD" id="cd03257">
    <property type="entry name" value="ABC_NikE_OppD_transporters"/>
    <property type="match status" value="2"/>
</dbReference>
<protein>
    <submittedName>
        <fullName evidence="9">ABC transporter ATP-binding protein</fullName>
    </submittedName>
</protein>
<dbReference type="InterPro" id="IPR013563">
    <property type="entry name" value="Oligopep_ABC_C"/>
</dbReference>
<name>A0ABY5VRR5_9ACTN</name>
<evidence type="ECO:0000313" key="9">
    <source>
        <dbReference type="EMBL" id="UWP79880.1"/>
    </source>
</evidence>
<dbReference type="PROSITE" id="PS50893">
    <property type="entry name" value="ABC_TRANSPORTER_2"/>
    <property type="match status" value="2"/>
</dbReference>
<dbReference type="EMBL" id="CP073720">
    <property type="protein sequence ID" value="UWP79880.1"/>
    <property type="molecule type" value="Genomic_DNA"/>
</dbReference>
<dbReference type="InterPro" id="IPR027417">
    <property type="entry name" value="P-loop_NTPase"/>
</dbReference>
<keyword evidence="5" id="KW-0547">Nucleotide-binding</keyword>
<keyword evidence="4" id="KW-1003">Cell membrane</keyword>
<evidence type="ECO:0000259" key="8">
    <source>
        <dbReference type="PROSITE" id="PS50893"/>
    </source>
</evidence>
<dbReference type="InterPro" id="IPR003439">
    <property type="entry name" value="ABC_transporter-like_ATP-bd"/>
</dbReference>
<dbReference type="SMART" id="SM00382">
    <property type="entry name" value="AAA"/>
    <property type="match status" value="2"/>
</dbReference>
<gene>
    <name evidence="9" type="ORF">Dfulv_32570</name>
</gene>
<keyword evidence="7" id="KW-0472">Membrane</keyword>
<feature type="domain" description="ABC transporter" evidence="8">
    <location>
        <begin position="5"/>
        <end position="258"/>
    </location>
</feature>
<dbReference type="NCBIfam" id="TIGR01727">
    <property type="entry name" value="oligo_HPY"/>
    <property type="match status" value="2"/>
</dbReference>
<dbReference type="PANTHER" id="PTHR43297">
    <property type="entry name" value="OLIGOPEPTIDE TRANSPORT ATP-BINDING PROTEIN APPD"/>
    <property type="match status" value="1"/>
</dbReference>
<reference evidence="9" key="1">
    <citation type="submission" date="2021-04" db="EMBL/GenBank/DDBJ databases">
        <authorList>
            <person name="Hartkoorn R.C."/>
            <person name="Beaudoing E."/>
            <person name="Hot D."/>
        </authorList>
    </citation>
    <scope>NUCLEOTIDE SEQUENCE</scope>
    <source>
        <strain evidence="9">NRRL B-16292</strain>
    </source>
</reference>
<keyword evidence="10" id="KW-1185">Reference proteome</keyword>
<reference evidence="9" key="2">
    <citation type="submission" date="2022-09" db="EMBL/GenBank/DDBJ databases">
        <title>Biosynthetic gene clusters of Dactylosporangioum fulvum.</title>
        <authorList>
            <person name="Caradec T."/>
        </authorList>
    </citation>
    <scope>NUCLEOTIDE SEQUENCE</scope>
    <source>
        <strain evidence="9">NRRL B-16292</strain>
    </source>
</reference>
<evidence type="ECO:0000256" key="7">
    <source>
        <dbReference type="ARBA" id="ARBA00023136"/>
    </source>
</evidence>
<dbReference type="GO" id="GO:0005524">
    <property type="term" value="F:ATP binding"/>
    <property type="evidence" value="ECO:0007669"/>
    <property type="project" value="UniProtKB-KW"/>
</dbReference>
<dbReference type="Pfam" id="PF08352">
    <property type="entry name" value="oligo_HPY"/>
    <property type="match status" value="2"/>
</dbReference>
<dbReference type="InterPro" id="IPR050388">
    <property type="entry name" value="ABC_Ni/Peptide_Import"/>
</dbReference>
<dbReference type="SUPFAM" id="SSF52540">
    <property type="entry name" value="P-loop containing nucleoside triphosphate hydrolases"/>
    <property type="match status" value="2"/>
</dbReference>
<evidence type="ECO:0000256" key="5">
    <source>
        <dbReference type="ARBA" id="ARBA00022741"/>
    </source>
</evidence>
<dbReference type="PROSITE" id="PS00211">
    <property type="entry name" value="ABC_TRANSPORTER_1"/>
    <property type="match status" value="1"/>
</dbReference>
<dbReference type="Gene3D" id="3.40.50.300">
    <property type="entry name" value="P-loop containing nucleotide triphosphate hydrolases"/>
    <property type="match status" value="2"/>
</dbReference>
<keyword evidence="3" id="KW-0813">Transport</keyword>
<dbReference type="InterPro" id="IPR003593">
    <property type="entry name" value="AAA+_ATPase"/>
</dbReference>
<keyword evidence="6 9" id="KW-0067">ATP-binding</keyword>
<evidence type="ECO:0000256" key="6">
    <source>
        <dbReference type="ARBA" id="ARBA00022840"/>
    </source>
</evidence>
<evidence type="ECO:0000313" key="10">
    <source>
        <dbReference type="Proteomes" id="UP001059617"/>
    </source>
</evidence>
<evidence type="ECO:0000256" key="1">
    <source>
        <dbReference type="ARBA" id="ARBA00004202"/>
    </source>
</evidence>
<comment type="subcellular location">
    <subcellularLocation>
        <location evidence="1">Cell membrane</location>
        <topology evidence="1">Peripheral membrane protein</topology>
    </subcellularLocation>
</comment>
<evidence type="ECO:0000256" key="2">
    <source>
        <dbReference type="ARBA" id="ARBA00005417"/>
    </source>
</evidence>
<dbReference type="RefSeq" id="WP_259857638.1">
    <property type="nucleotide sequence ID" value="NZ_BAAAST010000001.1"/>
</dbReference>
<accession>A0ABY5VRR5</accession>
<dbReference type="Pfam" id="PF00005">
    <property type="entry name" value="ABC_tran"/>
    <property type="match status" value="2"/>
</dbReference>
<sequence>MTHLLSIDGLTVQASTRHDRVSLVEDVSLQIRSGETLCLIGESGSGKTVTAKAIMRLTDFEGLEITAGEITLDGQNITRLHRRDLQRIRGRKVAMVFQEPLAAFDPLFSIGSQLTEVVAAHDGERLDRRQRWEHVTRLLERVGIPDPQLRMKQLPSELSGGTLQRAMIAMALAGGPDLLIADEPTTALDTTVQAQVLHLLKSLQAEFGMSILLITHDMGIAAQLADRIAVMYAGRVVEHSDTVGLFRAPQHPYTAALLRSVTSLDSNRNTPLLAIDGSTPSPLAPPSGCRFHPRCPVATDECRTAVPPLRDLGGRSVACWHTQQLVAMLRRDGDAPDRVATTSRAARPSEALIEVRELTRTYSRAGRPVHAVDGVTLQIRRGETLGLVGESGSGKSTLGRLITRLESPDAGRILYAGQDLTALRERELKAVRRHLQTVFQDPYGSMNPRWRVGEIVSEPLAIHTPATRRQRRTRAGELLETVGLPAAWIDRFPHQLSGGQRQRVGLARAIALDPAFIVADEAVSALDVSVQAQIVNLMQNLQRQLGLTYLFIAHGLHTVRHISDRVAVMYFGRIVELAAAEELFAHPAHHYTRQLIAATPWPDPERQAAASPAVAAVGRTAPPDSTVKGCRFAPLCPAVSGRCSTERPELAPTAEGHLVACHHPLHRAVGLSLRR</sequence>